<reference evidence="7 8" key="1">
    <citation type="submission" date="2016-10" db="EMBL/GenBank/DDBJ databases">
        <authorList>
            <person name="de Groot N.N."/>
        </authorList>
    </citation>
    <scope>NUCLEOTIDE SEQUENCE [LARGE SCALE GENOMIC DNA]</scope>
    <source>
        <strain evidence="7 8">DSM 43019</strain>
    </source>
</reference>
<evidence type="ECO:0000256" key="4">
    <source>
        <dbReference type="ARBA" id="ARBA00023136"/>
    </source>
</evidence>
<protein>
    <submittedName>
        <fullName evidence="7">Methylamine utilisation protein MauE</fullName>
    </submittedName>
</protein>
<evidence type="ECO:0000313" key="7">
    <source>
        <dbReference type="EMBL" id="SFF36521.1"/>
    </source>
</evidence>
<feature type="transmembrane region" description="Helical" evidence="5">
    <location>
        <begin position="141"/>
        <end position="160"/>
    </location>
</feature>
<evidence type="ECO:0000256" key="2">
    <source>
        <dbReference type="ARBA" id="ARBA00022692"/>
    </source>
</evidence>
<evidence type="ECO:0000256" key="5">
    <source>
        <dbReference type="SAM" id="Phobius"/>
    </source>
</evidence>
<evidence type="ECO:0000256" key="3">
    <source>
        <dbReference type="ARBA" id="ARBA00022989"/>
    </source>
</evidence>
<dbReference type="Pfam" id="PF07291">
    <property type="entry name" value="MauE"/>
    <property type="match status" value="1"/>
</dbReference>
<name>A0A1I2I7K7_9ACTN</name>
<proteinExistence type="predicted"/>
<gene>
    <name evidence="7" type="ORF">SAMN05421541_109237</name>
</gene>
<organism evidence="7 8">
    <name type="scientific">Actinoplanes philippinensis</name>
    <dbReference type="NCBI Taxonomy" id="35752"/>
    <lineage>
        <taxon>Bacteria</taxon>
        <taxon>Bacillati</taxon>
        <taxon>Actinomycetota</taxon>
        <taxon>Actinomycetes</taxon>
        <taxon>Micromonosporales</taxon>
        <taxon>Micromonosporaceae</taxon>
        <taxon>Actinoplanes</taxon>
    </lineage>
</organism>
<evidence type="ECO:0000259" key="6">
    <source>
        <dbReference type="Pfam" id="PF07291"/>
    </source>
</evidence>
<dbReference type="Proteomes" id="UP000199645">
    <property type="component" value="Unassembled WGS sequence"/>
</dbReference>
<evidence type="ECO:0000256" key="1">
    <source>
        <dbReference type="ARBA" id="ARBA00004141"/>
    </source>
</evidence>
<dbReference type="AlphaFoldDB" id="A0A1I2I7K7"/>
<accession>A0A1I2I7K7</accession>
<keyword evidence="2 5" id="KW-0812">Transmembrane</keyword>
<dbReference type="GO" id="GO:0016020">
    <property type="term" value="C:membrane"/>
    <property type="evidence" value="ECO:0007669"/>
    <property type="project" value="UniProtKB-SubCell"/>
</dbReference>
<feature type="transmembrane region" description="Helical" evidence="5">
    <location>
        <begin position="6"/>
        <end position="26"/>
    </location>
</feature>
<dbReference type="RefSeq" id="WP_093617931.1">
    <property type="nucleotide sequence ID" value="NZ_BOMT01000053.1"/>
</dbReference>
<keyword evidence="3 5" id="KW-1133">Transmembrane helix</keyword>
<dbReference type="EMBL" id="FONV01000009">
    <property type="protein sequence ID" value="SFF36521.1"/>
    <property type="molecule type" value="Genomic_DNA"/>
</dbReference>
<comment type="subcellular location">
    <subcellularLocation>
        <location evidence="1">Membrane</location>
        <topology evidence="1">Multi-pass membrane protein</topology>
    </subcellularLocation>
</comment>
<dbReference type="STRING" id="35752.SAMN05421541_109237"/>
<keyword evidence="4 5" id="KW-0472">Membrane</keyword>
<evidence type="ECO:0000313" key="8">
    <source>
        <dbReference type="Proteomes" id="UP000199645"/>
    </source>
</evidence>
<feature type="domain" description="Methylamine utilisation protein MauE" evidence="6">
    <location>
        <begin position="1"/>
        <end position="131"/>
    </location>
</feature>
<dbReference type="OrthoDB" id="3430313at2"/>
<keyword evidence="8" id="KW-1185">Reference proteome</keyword>
<feature type="transmembrane region" description="Helical" evidence="5">
    <location>
        <begin position="73"/>
        <end position="95"/>
    </location>
</feature>
<dbReference type="InterPro" id="IPR009908">
    <property type="entry name" value="Methylamine_util_MauE"/>
</dbReference>
<dbReference type="GO" id="GO:0030416">
    <property type="term" value="P:methylamine metabolic process"/>
    <property type="evidence" value="ECO:0007669"/>
    <property type="project" value="InterPro"/>
</dbReference>
<sequence>MSYALIGARVLIGLVFAVSAVTKLRGRAAFTAFRASVADMRVVPEPLAGPVAATVVATEAAIPALLLAPATTAASLVLAVLLLAAFSAGIARVLATGTAASCRCFGVSAAPFGRHHLHRNGALALTAAAGLAWPASATDPAGSAIVAGVAAVAALTVVMLDDIVDLFRSPAVRTPRSGR</sequence>
<dbReference type="UniPathway" id="UPA00895"/>